<evidence type="ECO:0000256" key="1">
    <source>
        <dbReference type="SAM" id="MobiDB-lite"/>
    </source>
</evidence>
<dbReference type="InterPro" id="IPR009045">
    <property type="entry name" value="Zn_M74/Hedgehog-like"/>
</dbReference>
<dbReference type="EMBL" id="BAAFZP010000001">
    <property type="protein sequence ID" value="GAB1582169.1"/>
    <property type="molecule type" value="Genomic_DNA"/>
</dbReference>
<dbReference type="Pfam" id="PF08291">
    <property type="entry name" value="Peptidase_M15_3"/>
    <property type="match status" value="1"/>
</dbReference>
<comment type="caution">
    <text evidence="3">The sequence shown here is derived from an EMBL/GenBank/DDBJ whole genome shotgun (WGS) entry which is preliminary data.</text>
</comment>
<accession>A0ABQ0GZR8</accession>
<proteinExistence type="predicted"/>
<evidence type="ECO:0000313" key="3">
    <source>
        <dbReference type="EMBL" id="GAB1582169.1"/>
    </source>
</evidence>
<dbReference type="InterPro" id="IPR013230">
    <property type="entry name" value="Peptidase_M15A_C"/>
</dbReference>
<organism evidence="3 4">
    <name type="scientific">Phyllobacterium phragmitis</name>
    <dbReference type="NCBI Taxonomy" id="2670329"/>
    <lineage>
        <taxon>Bacteria</taxon>
        <taxon>Pseudomonadati</taxon>
        <taxon>Pseudomonadota</taxon>
        <taxon>Alphaproteobacteria</taxon>
        <taxon>Hyphomicrobiales</taxon>
        <taxon>Phyllobacteriaceae</taxon>
        <taxon>Phyllobacterium</taxon>
    </lineage>
</organism>
<name>A0ABQ0GZR8_9HYPH</name>
<feature type="compositionally biased region" description="Low complexity" evidence="1">
    <location>
        <begin position="91"/>
        <end position="112"/>
    </location>
</feature>
<gene>
    <name evidence="3" type="ORF">PPNSA23_21120</name>
</gene>
<protein>
    <submittedName>
        <fullName evidence="3">YcbK family protein</fullName>
    </submittedName>
</protein>
<feature type="domain" description="Peptidase M15A C-terminal" evidence="2">
    <location>
        <begin position="265"/>
        <end position="368"/>
    </location>
</feature>
<evidence type="ECO:0000259" key="2">
    <source>
        <dbReference type="Pfam" id="PF08291"/>
    </source>
</evidence>
<keyword evidence="4" id="KW-1185">Reference proteome</keyword>
<sequence length="383" mass="40150">MLSFAVTSCTSTGSDVAPQLQAQGEGSSLIADTMASAAESTAQSASAAIPSDKPDTPASNNAALALAESRPANPAEQSLVQEVKPADQAKPATAEAAETGATAGAASSGNSPAPSPSPLVANAAASPEAAPAAGEKESAPAAASEPETKDIKAVSFAASPRQVAFATPPNRASQSGGTIMRLFSDRAKKPEEARILEKPAEKKAEVTVSAPKAPREYNYALPGVRENFGIEIKRRASLDDDSDIDAHEEDESFPVQLASAGGLARLAPNGLRTQRESVDVACLKPQLVSMLKAIERRFGRPVMVTSGYRSPSHNRAVNGARRSLHMMCAAADIQVDGVSKWEIAKFVRSMPNRGGVGTYCHTRSVHVDIGPERDWNWRCVRRN</sequence>
<dbReference type="RefSeq" id="WP_407864865.1">
    <property type="nucleotide sequence ID" value="NZ_BAAFZP010000001.1"/>
</dbReference>
<dbReference type="Proteomes" id="UP001628091">
    <property type="component" value="Unassembled WGS sequence"/>
</dbReference>
<feature type="compositionally biased region" description="Low complexity" evidence="1">
    <location>
        <begin position="58"/>
        <end position="69"/>
    </location>
</feature>
<feature type="compositionally biased region" description="Low complexity" evidence="1">
    <location>
        <begin position="35"/>
        <end position="48"/>
    </location>
</feature>
<feature type="region of interest" description="Disordered" evidence="1">
    <location>
        <begin position="34"/>
        <end position="151"/>
    </location>
</feature>
<feature type="compositionally biased region" description="Low complexity" evidence="1">
    <location>
        <begin position="121"/>
        <end position="145"/>
    </location>
</feature>
<evidence type="ECO:0000313" key="4">
    <source>
        <dbReference type="Proteomes" id="UP001628091"/>
    </source>
</evidence>
<reference evidence="3 4" key="1">
    <citation type="submission" date="2024-10" db="EMBL/GenBank/DDBJ databases">
        <title>Isolation, draft genome sequencing and identification of Phyllobacterium sp. NSA23, isolated from leaf soil.</title>
        <authorList>
            <person name="Akita H."/>
        </authorList>
    </citation>
    <scope>NUCLEOTIDE SEQUENCE [LARGE SCALE GENOMIC DNA]</scope>
    <source>
        <strain evidence="3 4">NSA23</strain>
    </source>
</reference>
<dbReference type="SUPFAM" id="SSF55166">
    <property type="entry name" value="Hedgehog/DD-peptidase"/>
    <property type="match status" value="1"/>
</dbReference>
<dbReference type="Gene3D" id="3.30.1380.10">
    <property type="match status" value="1"/>
</dbReference>